<dbReference type="AlphaFoldDB" id="A0AAV4TN28"/>
<evidence type="ECO:0000313" key="1">
    <source>
        <dbReference type="EMBL" id="GIY47978.1"/>
    </source>
</evidence>
<dbReference type="EMBL" id="BPLR01011654">
    <property type="protein sequence ID" value="GIY47978.1"/>
    <property type="molecule type" value="Genomic_DNA"/>
</dbReference>
<accession>A0AAV4TN28</accession>
<sequence>MMSFSFTEIQGRESLCKTEQIITIFSSPPPSTLMLADFAGQVAGTAAFHVTTATIRGHSLYLIVPGPHAAADKLASKIISV</sequence>
<dbReference type="Proteomes" id="UP001054945">
    <property type="component" value="Unassembled WGS sequence"/>
</dbReference>
<keyword evidence="2" id="KW-1185">Reference proteome</keyword>
<reference evidence="1 2" key="1">
    <citation type="submission" date="2021-06" db="EMBL/GenBank/DDBJ databases">
        <title>Caerostris extrusa draft genome.</title>
        <authorList>
            <person name="Kono N."/>
            <person name="Arakawa K."/>
        </authorList>
    </citation>
    <scope>NUCLEOTIDE SEQUENCE [LARGE SCALE GENOMIC DNA]</scope>
</reference>
<name>A0AAV4TN28_CAEEX</name>
<protein>
    <submittedName>
        <fullName evidence="1">Uncharacterized protein</fullName>
    </submittedName>
</protein>
<evidence type="ECO:0000313" key="2">
    <source>
        <dbReference type="Proteomes" id="UP001054945"/>
    </source>
</evidence>
<organism evidence="1 2">
    <name type="scientific">Caerostris extrusa</name>
    <name type="common">Bark spider</name>
    <name type="synonym">Caerostris bankana</name>
    <dbReference type="NCBI Taxonomy" id="172846"/>
    <lineage>
        <taxon>Eukaryota</taxon>
        <taxon>Metazoa</taxon>
        <taxon>Ecdysozoa</taxon>
        <taxon>Arthropoda</taxon>
        <taxon>Chelicerata</taxon>
        <taxon>Arachnida</taxon>
        <taxon>Araneae</taxon>
        <taxon>Araneomorphae</taxon>
        <taxon>Entelegynae</taxon>
        <taxon>Araneoidea</taxon>
        <taxon>Araneidae</taxon>
        <taxon>Caerostris</taxon>
    </lineage>
</organism>
<comment type="caution">
    <text evidence="1">The sequence shown here is derived from an EMBL/GenBank/DDBJ whole genome shotgun (WGS) entry which is preliminary data.</text>
</comment>
<proteinExistence type="predicted"/>
<gene>
    <name evidence="1" type="ORF">CEXT_662421</name>
</gene>